<gene>
    <name evidence="4 8" type="primary">tfe</name>
    <name evidence="8" type="ORF">HA299_03190</name>
</gene>
<dbReference type="NCBIfam" id="TIGR00373">
    <property type="entry name" value="transcription factor E"/>
    <property type="match status" value="1"/>
</dbReference>
<evidence type="ECO:0000256" key="5">
    <source>
        <dbReference type="NCBIfam" id="TIGR00373"/>
    </source>
</evidence>
<comment type="subunit">
    <text evidence="4">Monomer. Interaction with RNA polymerase subunits RpoF and RpoE is necessary for Tfe stimulatory transcription activity. Able to interact with Tbp and RNA polymerase in the absence of DNA promoter. Interacts both with the preinitiation and elongation complexes.</text>
</comment>
<comment type="function">
    <text evidence="4">Transcription factor that plays a role in the activation of archaeal genes transcribed by RNA polymerase. Facilitates transcription initiation by enhancing TATA-box recognition by TATA-box-binding protein (Tbp), and transcription factor B (Tfb) and RNA polymerase recruitment. Not absolutely required for transcription in vitro, but particularly important in cases where Tbp or Tfb function is not optimal. It dynamically alters the nucleic acid-binding properties of RNA polymerases by stabilizing the initiation complex and destabilizing elongation complexes. Seems to translocate with the RNA polymerase following initiation and acts by binding to the non template strand of the transcription bubble in elongation complexes.</text>
</comment>
<keyword evidence="6" id="KW-0175">Coiled coil</keyword>
<evidence type="ECO:0000256" key="2">
    <source>
        <dbReference type="ARBA" id="ARBA00023125"/>
    </source>
</evidence>
<evidence type="ECO:0000256" key="4">
    <source>
        <dbReference type="HAMAP-Rule" id="MF_01909"/>
    </source>
</evidence>
<evidence type="ECO:0000256" key="1">
    <source>
        <dbReference type="ARBA" id="ARBA00023015"/>
    </source>
</evidence>
<comment type="domain">
    <text evidence="4">The winged helix domain is involved in binding to DNA in the preinitiation complex.</text>
</comment>
<evidence type="ECO:0000313" key="9">
    <source>
        <dbReference type="Proteomes" id="UP000600363"/>
    </source>
</evidence>
<organism evidence="8 9">
    <name type="scientific">Methermicoccus shengliensis</name>
    <dbReference type="NCBI Taxonomy" id="660064"/>
    <lineage>
        <taxon>Archaea</taxon>
        <taxon>Methanobacteriati</taxon>
        <taxon>Methanobacteriota</taxon>
        <taxon>Stenosarchaea group</taxon>
        <taxon>Methanomicrobia</taxon>
        <taxon>Methanosarcinales</taxon>
        <taxon>Methermicoccaceae</taxon>
        <taxon>Methermicoccus</taxon>
    </lineage>
</organism>
<dbReference type="InterPro" id="IPR036388">
    <property type="entry name" value="WH-like_DNA-bd_sf"/>
</dbReference>
<evidence type="ECO:0000313" key="8">
    <source>
        <dbReference type="EMBL" id="HIH69612.1"/>
    </source>
</evidence>
<dbReference type="GO" id="GO:0006367">
    <property type="term" value="P:transcription initiation at RNA polymerase II promoter"/>
    <property type="evidence" value="ECO:0007669"/>
    <property type="project" value="InterPro"/>
</dbReference>
<dbReference type="SUPFAM" id="SSF46785">
    <property type="entry name" value="Winged helix' DNA-binding domain"/>
    <property type="match status" value="1"/>
</dbReference>
<dbReference type="PROSITE" id="PS51344">
    <property type="entry name" value="HTH_TFE_IIE"/>
    <property type="match status" value="1"/>
</dbReference>
<name>A0A832RX38_9EURY</name>
<accession>A0A832RX38</accession>
<dbReference type="Gene3D" id="1.10.10.10">
    <property type="entry name" value="Winged helix-like DNA-binding domain superfamily/Winged helix DNA-binding domain"/>
    <property type="match status" value="1"/>
</dbReference>
<feature type="domain" description="HTH TFE/IIEalpha-type" evidence="7">
    <location>
        <begin position="8"/>
        <end position="90"/>
    </location>
</feature>
<evidence type="ECO:0000256" key="6">
    <source>
        <dbReference type="SAM" id="Coils"/>
    </source>
</evidence>
<keyword evidence="2 4" id="KW-0238">DNA-binding</keyword>
<dbReference type="InterPro" id="IPR036390">
    <property type="entry name" value="WH_DNA-bd_sf"/>
</dbReference>
<dbReference type="RefSeq" id="WP_042687390.1">
    <property type="nucleotide sequence ID" value="NZ_DUIH01000011.1"/>
</dbReference>
<dbReference type="InterPro" id="IPR016481">
    <property type="entry name" value="TF_E_archaea"/>
</dbReference>
<dbReference type="EMBL" id="DUIH01000011">
    <property type="protein sequence ID" value="HIH69612.1"/>
    <property type="molecule type" value="Genomic_DNA"/>
</dbReference>
<reference evidence="8" key="1">
    <citation type="journal article" date="2020" name="bioRxiv">
        <title>A rank-normalized archaeal taxonomy based on genome phylogeny resolves widespread incomplete and uneven classifications.</title>
        <authorList>
            <person name="Rinke C."/>
            <person name="Chuvochina M."/>
            <person name="Mussig A.J."/>
            <person name="Chaumeil P.-A."/>
            <person name="Waite D.W."/>
            <person name="Whitman W.B."/>
            <person name="Parks D.H."/>
            <person name="Hugenholtz P."/>
        </authorList>
    </citation>
    <scope>NUCLEOTIDE SEQUENCE</scope>
    <source>
        <strain evidence="8">UBA12518</strain>
    </source>
</reference>
<keyword evidence="3 4" id="KW-0804">Transcription</keyword>
<evidence type="ECO:0000256" key="3">
    <source>
        <dbReference type="ARBA" id="ARBA00023163"/>
    </source>
</evidence>
<dbReference type="GO" id="GO:0003677">
    <property type="term" value="F:DNA binding"/>
    <property type="evidence" value="ECO:0007669"/>
    <property type="project" value="UniProtKB-KW"/>
</dbReference>
<dbReference type="AlphaFoldDB" id="A0A832RX38"/>
<dbReference type="InterPro" id="IPR024550">
    <property type="entry name" value="TFIIEa/SarR/Rpc3_HTH_dom"/>
</dbReference>
<dbReference type="Pfam" id="PF02002">
    <property type="entry name" value="TFIIE_alpha"/>
    <property type="match status" value="1"/>
</dbReference>
<dbReference type="InterPro" id="IPR039997">
    <property type="entry name" value="TFE"/>
</dbReference>
<dbReference type="PANTHER" id="PTHR13097">
    <property type="entry name" value="TRANSCRIPTION INITIATION FACTOR IIE, ALPHA SUBUNIT"/>
    <property type="match status" value="1"/>
</dbReference>
<proteinExistence type="inferred from homology"/>
<dbReference type="InterPro" id="IPR002853">
    <property type="entry name" value="TFIIE_asu"/>
</dbReference>
<dbReference type="GO" id="GO:0006355">
    <property type="term" value="P:regulation of DNA-templated transcription"/>
    <property type="evidence" value="ECO:0007669"/>
    <property type="project" value="UniProtKB-UniRule"/>
</dbReference>
<protein>
    <recommendedName>
        <fullName evidence="4 5">Transcription factor E</fullName>
        <shortName evidence="4">TFE</shortName>
    </recommendedName>
    <alternativeName>
        <fullName evidence="4">TFIIE subunit alpha homolog</fullName>
    </alternativeName>
    <alternativeName>
        <fullName evidence="4">Transcription initiation factor TFIIE</fullName>
    </alternativeName>
</protein>
<dbReference type="PIRSF" id="PIRSF006373">
    <property type="entry name" value="TF_E_archaea"/>
    <property type="match status" value="1"/>
</dbReference>
<dbReference type="Proteomes" id="UP000600363">
    <property type="component" value="Unassembled WGS sequence"/>
</dbReference>
<dbReference type="SMART" id="SM00531">
    <property type="entry name" value="TFIIE"/>
    <property type="match status" value="1"/>
</dbReference>
<keyword evidence="1 4" id="KW-0805">Transcription regulation</keyword>
<feature type="coiled-coil region" evidence="6">
    <location>
        <begin position="147"/>
        <end position="174"/>
    </location>
</feature>
<comment type="similarity">
    <text evidence="4">Belongs to the TFE family.</text>
</comment>
<evidence type="ECO:0000259" key="7">
    <source>
        <dbReference type="PROSITE" id="PS51344"/>
    </source>
</evidence>
<sequence>MHREENGLHPVAKEYLLRLLGEEGFQMVERVPNGEITDEEIAAITQVNLNTVRKSLFLLYENKLATYRRQKDEESGWLTYLWRIDLSRIDKVLENEMRKLLANLERRLEYERNNMFYACNICGYKVPFAEAAEMEFTCASCSSMLVFEDNTEVIEAIEERISKLRETLGVKREDV</sequence>
<comment type="caution">
    <text evidence="8">The sequence shown here is derived from an EMBL/GenBank/DDBJ whole genome shotgun (WGS) entry which is preliminary data.</text>
</comment>
<dbReference type="HAMAP" id="MF_01909">
    <property type="entry name" value="TFE_arch"/>
    <property type="match status" value="1"/>
</dbReference>
<dbReference type="InterPro" id="IPR017919">
    <property type="entry name" value="TFIIE/TFIIEa_HTH"/>
</dbReference>
<dbReference type="PANTHER" id="PTHR13097:SF7">
    <property type="entry name" value="GENERAL TRANSCRIPTION FACTOR IIE SUBUNIT 1"/>
    <property type="match status" value="1"/>
</dbReference>